<organism evidence="1 2">
    <name type="scientific">Massilia agrisoli</name>
    <dbReference type="NCBI Taxonomy" id="2892444"/>
    <lineage>
        <taxon>Bacteria</taxon>
        <taxon>Pseudomonadati</taxon>
        <taxon>Pseudomonadota</taxon>
        <taxon>Betaproteobacteria</taxon>
        <taxon>Burkholderiales</taxon>
        <taxon>Oxalobacteraceae</taxon>
        <taxon>Telluria group</taxon>
        <taxon>Massilia</taxon>
    </lineage>
</organism>
<evidence type="ECO:0000313" key="1">
    <source>
        <dbReference type="EMBL" id="MCC6071475.1"/>
    </source>
</evidence>
<comment type="caution">
    <text evidence="1">The sequence shown here is derived from an EMBL/GenBank/DDBJ whole genome shotgun (WGS) entry which is preliminary data.</text>
</comment>
<protein>
    <submittedName>
        <fullName evidence="1">DUF2971 domain-containing protein</fullName>
    </submittedName>
</protein>
<gene>
    <name evidence="1" type="ORF">LMJ30_10945</name>
</gene>
<sequence length="284" mass="32512">MYVPPPPILYKYYPVESWLADLIKGESLLFSSRTTFNDPYDSRSVTVIDTSDAGLKWLLDSFQRRLPHWPPALRLANAKQAHRRMAKPDRPGAQDEVAEMLDRVGILSLTENWDDMLMWSHYGAQHKGICIGFHTNSGVFRGAMPVTYTEEYPLIKRPQDEIPVVFVKSLFTKAKCWEYEREWRILKRFMLPGEAAALRQTAVGLSEEDLNELCDQRGAGIYTFDNAAIASITLGSRAQDHAPTVIKACLDAGIDVPVYWVQPPSHSYKLDRRLWSEKIRRNKI</sequence>
<dbReference type="Proteomes" id="UP001198701">
    <property type="component" value="Unassembled WGS sequence"/>
</dbReference>
<accession>A0ABS8ISS9</accession>
<evidence type="ECO:0000313" key="2">
    <source>
        <dbReference type="Proteomes" id="UP001198701"/>
    </source>
</evidence>
<dbReference type="RefSeq" id="WP_229432386.1">
    <property type="nucleotide sequence ID" value="NZ_JAJHPV010000013.1"/>
</dbReference>
<keyword evidence="2" id="KW-1185">Reference proteome</keyword>
<name>A0ABS8ISS9_9BURK</name>
<reference evidence="1 2" key="1">
    <citation type="submission" date="2021-11" db="EMBL/GenBank/DDBJ databases">
        <authorList>
            <person name="Huq M.A."/>
        </authorList>
    </citation>
    <scope>NUCLEOTIDE SEQUENCE [LARGE SCALE GENOMIC DNA]</scope>
    <source>
        <strain evidence="1 2">MAHUQ-52</strain>
    </source>
</reference>
<proteinExistence type="predicted"/>
<dbReference type="EMBL" id="JAJHPV010000013">
    <property type="protein sequence ID" value="MCC6071475.1"/>
    <property type="molecule type" value="Genomic_DNA"/>
</dbReference>